<accession>A0A1L8D4Z9</accession>
<dbReference type="Gene3D" id="1.20.120.340">
    <property type="entry name" value="Flagellar protein FliS"/>
    <property type="match status" value="1"/>
</dbReference>
<dbReference type="STRING" id="661089.ciss_20840"/>
<dbReference type="SUPFAM" id="SSF101116">
    <property type="entry name" value="Flagellar export chaperone FliS"/>
    <property type="match status" value="1"/>
</dbReference>
<comment type="similarity">
    <text evidence="2 6">Belongs to the FliS family.</text>
</comment>
<gene>
    <name evidence="7" type="ORF">ciss_20840</name>
</gene>
<protein>
    <recommendedName>
        <fullName evidence="6">Flagellar secretion chaperone FliS</fullName>
    </recommendedName>
</protein>
<dbReference type="EMBL" id="BDJL01000132">
    <property type="protein sequence ID" value="GAV26151.1"/>
    <property type="molecule type" value="Genomic_DNA"/>
</dbReference>
<evidence type="ECO:0000256" key="1">
    <source>
        <dbReference type="ARBA" id="ARBA00004514"/>
    </source>
</evidence>
<comment type="caution">
    <text evidence="7">The sequence shown here is derived from an EMBL/GenBank/DDBJ whole genome shotgun (WGS) entry which is preliminary data.</text>
</comment>
<evidence type="ECO:0000313" key="7">
    <source>
        <dbReference type="EMBL" id="GAV26151.1"/>
    </source>
</evidence>
<reference evidence="8" key="1">
    <citation type="submission" date="2016-12" db="EMBL/GenBank/DDBJ databases">
        <title>Draft Genome Sequences od Carboxydothermus pertinax and islandicus, Hydrogenogenic Carboxydotrophic Bacteria.</title>
        <authorList>
            <person name="Fukuyama Y."/>
            <person name="Ohmae K."/>
            <person name="Yoneda Y."/>
            <person name="Yoshida T."/>
            <person name="Sako Y."/>
        </authorList>
    </citation>
    <scope>NUCLEOTIDE SEQUENCE [LARGE SCALE GENOMIC DNA]</scope>
    <source>
        <strain evidence="8">SET</strain>
    </source>
</reference>
<name>A0A1L8D4Z9_9THEO</name>
<evidence type="ECO:0000256" key="3">
    <source>
        <dbReference type="ARBA" id="ARBA00022490"/>
    </source>
</evidence>
<dbReference type="Pfam" id="PF02561">
    <property type="entry name" value="FliS"/>
    <property type="match status" value="1"/>
</dbReference>
<keyword evidence="8" id="KW-1185">Reference proteome</keyword>
<dbReference type="PANTHER" id="PTHR34773">
    <property type="entry name" value="FLAGELLAR SECRETION CHAPERONE FLIS"/>
    <property type="match status" value="1"/>
</dbReference>
<dbReference type="Proteomes" id="UP000187338">
    <property type="component" value="Unassembled WGS sequence"/>
</dbReference>
<keyword evidence="7" id="KW-0282">Flagellum</keyword>
<dbReference type="PANTHER" id="PTHR34773:SF1">
    <property type="entry name" value="FLAGELLAR SECRETION CHAPERONE FLIS"/>
    <property type="match status" value="1"/>
</dbReference>
<evidence type="ECO:0000256" key="6">
    <source>
        <dbReference type="PIRNR" id="PIRNR039090"/>
    </source>
</evidence>
<keyword evidence="3 6" id="KW-0963">Cytoplasm</keyword>
<keyword evidence="4 6" id="KW-1005">Bacterial flagellum biogenesis</keyword>
<dbReference type="NCBIfam" id="TIGR00208">
    <property type="entry name" value="fliS"/>
    <property type="match status" value="1"/>
</dbReference>
<dbReference type="OrthoDB" id="1524959at2"/>
<dbReference type="RefSeq" id="WP_075866318.1">
    <property type="nucleotide sequence ID" value="NZ_BDJL01000132.1"/>
</dbReference>
<dbReference type="InterPro" id="IPR036584">
    <property type="entry name" value="FliS_sf"/>
</dbReference>
<proteinExistence type="inferred from homology"/>
<dbReference type="InterPro" id="IPR003713">
    <property type="entry name" value="FliS"/>
</dbReference>
<dbReference type="AlphaFoldDB" id="A0A1L8D4Z9"/>
<dbReference type="GO" id="GO:0071973">
    <property type="term" value="P:bacterial-type flagellum-dependent cell motility"/>
    <property type="evidence" value="ECO:0007669"/>
    <property type="project" value="TreeGrafter"/>
</dbReference>
<evidence type="ECO:0000256" key="4">
    <source>
        <dbReference type="ARBA" id="ARBA00022795"/>
    </source>
</evidence>
<evidence type="ECO:0000256" key="5">
    <source>
        <dbReference type="ARBA" id="ARBA00023186"/>
    </source>
</evidence>
<dbReference type="GO" id="GO:0044780">
    <property type="term" value="P:bacterial-type flagellum assembly"/>
    <property type="evidence" value="ECO:0007669"/>
    <property type="project" value="InterPro"/>
</dbReference>
<dbReference type="PIRSF" id="PIRSF039090">
    <property type="entry name" value="Flis"/>
    <property type="match status" value="1"/>
</dbReference>
<evidence type="ECO:0000313" key="8">
    <source>
        <dbReference type="Proteomes" id="UP000187338"/>
    </source>
</evidence>
<evidence type="ECO:0000256" key="2">
    <source>
        <dbReference type="ARBA" id="ARBA00008787"/>
    </source>
</evidence>
<organism evidence="7 8">
    <name type="scientific">Carboxydothermus islandicus</name>
    <dbReference type="NCBI Taxonomy" id="661089"/>
    <lineage>
        <taxon>Bacteria</taxon>
        <taxon>Bacillati</taxon>
        <taxon>Bacillota</taxon>
        <taxon>Clostridia</taxon>
        <taxon>Thermoanaerobacterales</taxon>
        <taxon>Thermoanaerobacteraceae</taxon>
        <taxon>Carboxydothermus</taxon>
    </lineage>
</organism>
<keyword evidence="7" id="KW-0969">Cilium</keyword>
<comment type="subcellular location">
    <subcellularLocation>
        <location evidence="1 6">Cytoplasm</location>
        <location evidence="1 6">Cytosol</location>
    </subcellularLocation>
</comment>
<keyword evidence="7" id="KW-0966">Cell projection</keyword>
<dbReference type="GO" id="GO:0005829">
    <property type="term" value="C:cytosol"/>
    <property type="evidence" value="ECO:0007669"/>
    <property type="project" value="UniProtKB-SubCell"/>
</dbReference>
<dbReference type="CDD" id="cd16098">
    <property type="entry name" value="FliS"/>
    <property type="match status" value="1"/>
</dbReference>
<sequence>MNNPYAQYQMQNIATAPPEKLLIMLYDGAIKFLKQGLKALDDKKYDDFSYYISRTQDIISELMVTLDMDYEISKNLYQLYDYFMYRLIHGSVKKDRQSIEEVQKHLEELREAWVQAAAVKEKSIKDEG</sequence>
<keyword evidence="5" id="KW-0143">Chaperone</keyword>